<feature type="transmembrane region" description="Helical" evidence="2">
    <location>
        <begin position="20"/>
        <end position="43"/>
    </location>
</feature>
<evidence type="ECO:0000313" key="3">
    <source>
        <dbReference type="EMBL" id="KAF2551314.1"/>
    </source>
</evidence>
<feature type="compositionally biased region" description="Low complexity" evidence="1">
    <location>
        <begin position="78"/>
        <end position="89"/>
    </location>
</feature>
<dbReference type="EMBL" id="QGKW02001988">
    <property type="protein sequence ID" value="KAF2551314.1"/>
    <property type="molecule type" value="Genomic_DNA"/>
</dbReference>
<proteinExistence type="predicted"/>
<feature type="transmembrane region" description="Helical" evidence="2">
    <location>
        <begin position="124"/>
        <end position="143"/>
    </location>
</feature>
<evidence type="ECO:0000256" key="2">
    <source>
        <dbReference type="SAM" id="Phobius"/>
    </source>
</evidence>
<evidence type="ECO:0000313" key="4">
    <source>
        <dbReference type="Proteomes" id="UP000712281"/>
    </source>
</evidence>
<reference evidence="3" key="1">
    <citation type="submission" date="2019-12" db="EMBL/GenBank/DDBJ databases">
        <title>Genome sequencing and annotation of Brassica cretica.</title>
        <authorList>
            <person name="Studholme D.J."/>
            <person name="Sarris P.F."/>
        </authorList>
    </citation>
    <scope>NUCLEOTIDE SEQUENCE</scope>
    <source>
        <strain evidence="3">PFS-001/15</strain>
        <tissue evidence="3">Leaf</tissue>
    </source>
</reference>
<feature type="region of interest" description="Disordered" evidence="1">
    <location>
        <begin position="152"/>
        <end position="190"/>
    </location>
</feature>
<keyword evidence="2" id="KW-0812">Transmembrane</keyword>
<keyword evidence="2" id="KW-1133">Transmembrane helix</keyword>
<protein>
    <submittedName>
        <fullName evidence="3">Uncharacterized protein</fullName>
    </submittedName>
</protein>
<name>A0A8S9H360_BRACR</name>
<dbReference type="AlphaFoldDB" id="A0A8S9H360"/>
<sequence length="190" mass="20478">MKSRDRVWNRRLRLVFTFTSPFQVGTPLLSFILFGVVSLLSAVHRTRRRAMVTRAPSKSSFAKKMGSRAPHRAVQARPSLGVEGGESSSSCSPGGRFAQLGVGTPLWSFILFAKLGLINGATATALPVLAHLSGVVSLLSAVHRSRRRAMVTRAPSKSSFAKKMGSIAPHRAVQARPSNDSPGSDWKIEA</sequence>
<gene>
    <name evidence="3" type="ORF">F2Q68_00034192</name>
</gene>
<keyword evidence="2" id="KW-0472">Membrane</keyword>
<accession>A0A8S9H360</accession>
<organism evidence="3 4">
    <name type="scientific">Brassica cretica</name>
    <name type="common">Mustard</name>
    <dbReference type="NCBI Taxonomy" id="69181"/>
    <lineage>
        <taxon>Eukaryota</taxon>
        <taxon>Viridiplantae</taxon>
        <taxon>Streptophyta</taxon>
        <taxon>Embryophyta</taxon>
        <taxon>Tracheophyta</taxon>
        <taxon>Spermatophyta</taxon>
        <taxon>Magnoliopsida</taxon>
        <taxon>eudicotyledons</taxon>
        <taxon>Gunneridae</taxon>
        <taxon>Pentapetalae</taxon>
        <taxon>rosids</taxon>
        <taxon>malvids</taxon>
        <taxon>Brassicales</taxon>
        <taxon>Brassicaceae</taxon>
        <taxon>Brassiceae</taxon>
        <taxon>Brassica</taxon>
    </lineage>
</organism>
<evidence type="ECO:0000256" key="1">
    <source>
        <dbReference type="SAM" id="MobiDB-lite"/>
    </source>
</evidence>
<feature type="region of interest" description="Disordered" evidence="1">
    <location>
        <begin position="54"/>
        <end position="89"/>
    </location>
</feature>
<dbReference type="Proteomes" id="UP000712281">
    <property type="component" value="Unassembled WGS sequence"/>
</dbReference>
<comment type="caution">
    <text evidence="3">The sequence shown here is derived from an EMBL/GenBank/DDBJ whole genome shotgun (WGS) entry which is preliminary data.</text>
</comment>